<gene>
    <name evidence="1" type="ORF">RHABOEDO_000014</name>
</gene>
<accession>A0ABX8V0A7</accession>
<evidence type="ECO:0008006" key="3">
    <source>
        <dbReference type="Google" id="ProtNLM"/>
    </source>
</evidence>
<keyword evidence="2" id="KW-1185">Reference proteome</keyword>
<sequence>MVNIKVTKESCVAGFCLVPSVNLGWLRTTSLMRLHYASKFRGGTFCKSDFTTSSFHQTIDQLLVGAQFLVSRQGDIQLSIGYEGVFGKKSTVNEMNINACWSF</sequence>
<organism evidence="1 2">
    <name type="scientific">Candidatus Rhabdochlamydia oedothoracis</name>
    <dbReference type="NCBI Taxonomy" id="2720720"/>
    <lineage>
        <taxon>Bacteria</taxon>
        <taxon>Pseudomonadati</taxon>
        <taxon>Chlamydiota</taxon>
        <taxon>Chlamydiia</taxon>
        <taxon>Parachlamydiales</taxon>
        <taxon>Candidatus Rhabdochlamydiaceae</taxon>
        <taxon>Candidatus Rhabdochlamydia</taxon>
    </lineage>
</organism>
<dbReference type="Proteomes" id="UP000826014">
    <property type="component" value="Chromosome"/>
</dbReference>
<evidence type="ECO:0000313" key="2">
    <source>
        <dbReference type="Proteomes" id="UP000826014"/>
    </source>
</evidence>
<reference evidence="1 2" key="1">
    <citation type="journal article" date="2022" name="bioRxiv">
        <title>Ecology and evolution of chlamydial symbionts of arthropods.</title>
        <authorList>
            <person name="Halter T."/>
            <person name="Koestlbacher S."/>
            <person name="Collingro A."/>
            <person name="Sixt B.S."/>
            <person name="Toenshoff E.R."/>
            <person name="Hendrickx F."/>
            <person name="Kostanjsek R."/>
            <person name="Horn M."/>
        </authorList>
    </citation>
    <scope>NUCLEOTIDE SEQUENCE [LARGE SCALE GENOMIC DNA]</scope>
    <source>
        <strain evidence="1">W744xW776</strain>
    </source>
</reference>
<name>A0ABX8V0A7_9BACT</name>
<proteinExistence type="predicted"/>
<evidence type="ECO:0000313" key="1">
    <source>
        <dbReference type="EMBL" id="QYF47947.1"/>
    </source>
</evidence>
<protein>
    <recommendedName>
        <fullName evidence="3">Autotransporter domain-containing protein</fullName>
    </recommendedName>
</protein>
<dbReference type="EMBL" id="CP075587">
    <property type="protein sequence ID" value="QYF47947.1"/>
    <property type="molecule type" value="Genomic_DNA"/>
</dbReference>